<accession>X0WEW8</accession>
<gene>
    <name evidence="1" type="ORF">S01H1_69896</name>
</gene>
<feature type="non-terminal residue" evidence="1">
    <location>
        <position position="1"/>
    </location>
</feature>
<comment type="caution">
    <text evidence="1">The sequence shown here is derived from an EMBL/GenBank/DDBJ whole genome shotgun (WGS) entry which is preliminary data.</text>
</comment>
<reference evidence="1" key="1">
    <citation type="journal article" date="2014" name="Front. Microbiol.">
        <title>High frequency of phylogenetically diverse reductive dehalogenase-homologous genes in deep subseafloor sedimentary metagenomes.</title>
        <authorList>
            <person name="Kawai M."/>
            <person name="Futagami T."/>
            <person name="Toyoda A."/>
            <person name="Takaki Y."/>
            <person name="Nishi S."/>
            <person name="Hori S."/>
            <person name="Arai W."/>
            <person name="Tsubouchi T."/>
            <person name="Morono Y."/>
            <person name="Uchiyama I."/>
            <person name="Ito T."/>
            <person name="Fujiyama A."/>
            <person name="Inagaki F."/>
            <person name="Takami H."/>
        </authorList>
    </citation>
    <scope>NUCLEOTIDE SEQUENCE</scope>
    <source>
        <strain evidence="1">Expedition CK06-06</strain>
    </source>
</reference>
<dbReference type="AlphaFoldDB" id="X0WEW8"/>
<sequence length="193" mass="22910">LIRKYKTRVYKSKHFRTKLRNEIHGLMHAKVLGYVKGVLAKWHRYEDEPKLISLSWDAFMFCLDRYDDEKYDIYGHFNTYVRYFLLLHYGKEDRGLDREVFMDDVRDVIPTLKTGDPAAVLAKLTELKSFRDSLVQEHQRKIFDHVVVGDHEEMFANLKSERGGISCYRYYKSYGMKEAFQAIVDHILGEGKE</sequence>
<proteinExistence type="predicted"/>
<protein>
    <submittedName>
        <fullName evidence="1">Uncharacterized protein</fullName>
    </submittedName>
</protein>
<organism evidence="1">
    <name type="scientific">marine sediment metagenome</name>
    <dbReference type="NCBI Taxonomy" id="412755"/>
    <lineage>
        <taxon>unclassified sequences</taxon>
        <taxon>metagenomes</taxon>
        <taxon>ecological metagenomes</taxon>
    </lineage>
</organism>
<name>X0WEW8_9ZZZZ</name>
<evidence type="ECO:0000313" key="1">
    <source>
        <dbReference type="EMBL" id="GAG29494.1"/>
    </source>
</evidence>
<dbReference type="EMBL" id="BARS01046431">
    <property type="protein sequence ID" value="GAG29494.1"/>
    <property type="molecule type" value="Genomic_DNA"/>
</dbReference>